<keyword evidence="5" id="KW-0786">Thiamine pyrophosphate</keyword>
<dbReference type="AlphaFoldDB" id="A0AAN8WS56"/>
<dbReference type="PANTHER" id="PTHR23152">
    <property type="entry name" value="2-OXOGLUTARATE DEHYDROGENASE"/>
    <property type="match status" value="1"/>
</dbReference>
<dbReference type="NCBIfam" id="NF008907">
    <property type="entry name" value="PRK12270.1"/>
    <property type="match status" value="1"/>
</dbReference>
<dbReference type="Gene3D" id="1.10.287.1150">
    <property type="entry name" value="TPP helical domain"/>
    <property type="match status" value="1"/>
</dbReference>
<keyword evidence="3" id="KW-0809">Transit peptide</keyword>
<evidence type="ECO:0000256" key="6">
    <source>
        <dbReference type="SAM" id="SignalP"/>
    </source>
</evidence>
<dbReference type="SUPFAM" id="SSF52518">
    <property type="entry name" value="Thiamin diphosphate-binding fold (THDP-binding)"/>
    <property type="match status" value="2"/>
</dbReference>
<protein>
    <submittedName>
        <fullName evidence="8">2-oxoglutarate dehydrogenase E1 component DHKTD1, mitochondrial</fullName>
        <ecNumber evidence="8">1.2.4.2</ecNumber>
    </submittedName>
</protein>
<comment type="caution">
    <text evidence="8">The sequence shown here is derived from an EMBL/GenBank/DDBJ whole genome shotgun (WGS) entry which is preliminary data.</text>
</comment>
<evidence type="ECO:0000313" key="8">
    <source>
        <dbReference type="EMBL" id="KAK7071265.1"/>
    </source>
</evidence>
<dbReference type="EMBL" id="JAXCGZ010015109">
    <property type="protein sequence ID" value="KAK7071265.1"/>
    <property type="molecule type" value="Genomic_DNA"/>
</dbReference>
<dbReference type="InterPro" id="IPR005475">
    <property type="entry name" value="Transketolase-like_Pyr-bd"/>
</dbReference>
<evidence type="ECO:0000256" key="5">
    <source>
        <dbReference type="ARBA" id="ARBA00023052"/>
    </source>
</evidence>
<keyword evidence="9" id="KW-1185">Reference proteome</keyword>
<dbReference type="GO" id="GO:0004591">
    <property type="term" value="F:oxoglutarate dehydrogenase (succinyl-transferring) activity"/>
    <property type="evidence" value="ECO:0007669"/>
    <property type="project" value="UniProtKB-EC"/>
</dbReference>
<dbReference type="PIRSF" id="PIRSF000157">
    <property type="entry name" value="Oxoglu_dh_E1"/>
    <property type="match status" value="1"/>
</dbReference>
<comment type="cofactor">
    <cofactor evidence="1">
        <name>thiamine diphosphate</name>
        <dbReference type="ChEBI" id="CHEBI:58937"/>
    </cofactor>
</comment>
<dbReference type="CDD" id="cd02016">
    <property type="entry name" value="TPP_E1_OGDC_like"/>
    <property type="match status" value="1"/>
</dbReference>
<reference evidence="8 9" key="1">
    <citation type="submission" date="2023-11" db="EMBL/GenBank/DDBJ databases">
        <title>Halocaridina rubra genome assembly.</title>
        <authorList>
            <person name="Smith C."/>
        </authorList>
    </citation>
    <scope>NUCLEOTIDE SEQUENCE [LARGE SCALE GENOMIC DNA]</scope>
    <source>
        <strain evidence="8">EP-1</strain>
        <tissue evidence="8">Whole</tissue>
    </source>
</reference>
<comment type="similarity">
    <text evidence="2">Belongs to the alpha-ketoglutarate dehydrogenase family.</text>
</comment>
<dbReference type="InterPro" id="IPR029061">
    <property type="entry name" value="THDP-binding"/>
</dbReference>
<name>A0AAN8WS56_HALRR</name>
<proteinExistence type="inferred from homology"/>
<dbReference type="InterPro" id="IPR042179">
    <property type="entry name" value="KGD_C_sf"/>
</dbReference>
<keyword evidence="6" id="KW-0732">Signal</keyword>
<keyword evidence="4 8" id="KW-0560">Oxidoreductase</keyword>
<dbReference type="Gene3D" id="3.40.50.12470">
    <property type="match status" value="1"/>
</dbReference>
<organism evidence="8 9">
    <name type="scientific">Halocaridina rubra</name>
    <name type="common">Hawaiian red shrimp</name>
    <dbReference type="NCBI Taxonomy" id="373956"/>
    <lineage>
        <taxon>Eukaryota</taxon>
        <taxon>Metazoa</taxon>
        <taxon>Ecdysozoa</taxon>
        <taxon>Arthropoda</taxon>
        <taxon>Crustacea</taxon>
        <taxon>Multicrustacea</taxon>
        <taxon>Malacostraca</taxon>
        <taxon>Eumalacostraca</taxon>
        <taxon>Eucarida</taxon>
        <taxon>Decapoda</taxon>
        <taxon>Pleocyemata</taxon>
        <taxon>Caridea</taxon>
        <taxon>Atyoidea</taxon>
        <taxon>Atyidae</taxon>
        <taxon>Halocaridina</taxon>
    </lineage>
</organism>
<dbReference type="NCBIfam" id="NF006914">
    <property type="entry name" value="PRK09404.1"/>
    <property type="match status" value="1"/>
</dbReference>
<evidence type="ECO:0000259" key="7">
    <source>
        <dbReference type="SMART" id="SM00861"/>
    </source>
</evidence>
<dbReference type="NCBIfam" id="TIGR00239">
    <property type="entry name" value="2oxo_dh_E1"/>
    <property type="match status" value="1"/>
</dbReference>
<evidence type="ECO:0000256" key="2">
    <source>
        <dbReference type="ARBA" id="ARBA00006936"/>
    </source>
</evidence>
<dbReference type="GO" id="GO:0030976">
    <property type="term" value="F:thiamine pyrophosphate binding"/>
    <property type="evidence" value="ECO:0007669"/>
    <property type="project" value="InterPro"/>
</dbReference>
<evidence type="ECO:0000313" key="9">
    <source>
        <dbReference type="Proteomes" id="UP001381693"/>
    </source>
</evidence>
<dbReference type="PANTHER" id="PTHR23152:SF4">
    <property type="entry name" value="2-OXOADIPATE DEHYDROGENASE COMPLEX COMPONENT E1"/>
    <property type="match status" value="1"/>
</dbReference>
<sequence>MSGRVWSLRSKWLKILWRPVWSCSGHPHRARLALWPGTVFVRNYRSVNGVFGYKPLQECQYSLSEEVIQRRAEASNLFRYISAYREYGHLQAQLNPLEPNTSLVPELDAKLYGLSTDKEYSLEGLIAGSQGVHTLEEIENILKKKYCGTIGIEFAYLPSLEEREWFASTYETLLETSLTSEERLQLAKDMLQSQCFDNFLANKFQSVKRYGGEGAESMIGFFTESFKGLAQDGVEQVVIGMAHRGRLNLLTGILEYPPVIMFQKMKGLPEFPADVNFTGDVLSHLVSSVDLMLCEKSLHVTMLANPSHLEAINPVACGKTRARQKSLGEGHYSSYAYARPSDKVVCFQVHGDAALAGQGVIQETLAFSNVPHFSTGGGLHISINNQVGYTTPGERSRSTRYCTDVAKMCGMPVIHVNGDDPEAVVMATRLAVQYQRKFRRDIFLDLVCWRRWGHNELDNPRFTNPGMYAIIDARRSVPDSYAAKLVSEGILTEEDVRKVSADYTSYLTDQFKLVDSYIPKAPHLEKQWAGLKQAPKAVEVWDTGVDTSLLKFLGAKSVELPQDFPIHPHLKKTHVDTRLKRLTEGTNLDWATAEALAVASLVHQGYDVRLCGQDVGRGTFSQRHCMLVNQLDDEIYIPLNHMREDQPAHLEVVNSILSEEAVLGFEYGYSIESPNTLCIWEAQFGDFYNGAQIIIDTMVSSGERKWLYQSGLTMVLPHGYDGAGPEHSSCHIERFLQNCDSSESAPDGEDVNWNIVHPTTPAQYFHLLRRQLLRNYRKPLIIAGPKILLRLPAASSSLEDMAPGKNFLPVIGDGSVKPDDVKKVVFVSGKHYYTLAAEREARGIKDVAILRLEALCPFPTDAINNELAKYKKAKDVVWSQEEHRNMGAWFFVQPRFQNLCSTKLQYAGRDVSGVPAVGVGNWHKKEAEDLINNTFS</sequence>
<dbReference type="Proteomes" id="UP001381693">
    <property type="component" value="Unassembled WGS sequence"/>
</dbReference>
<dbReference type="InterPro" id="IPR031717">
    <property type="entry name" value="ODO-1/KGD_C"/>
</dbReference>
<gene>
    <name evidence="8" type="primary">DHTKD1</name>
    <name evidence="8" type="ORF">SK128_016450</name>
</gene>
<dbReference type="InterPro" id="IPR001017">
    <property type="entry name" value="DH_E1"/>
</dbReference>
<dbReference type="EC" id="1.2.4.2" evidence="8"/>
<feature type="signal peptide" evidence="6">
    <location>
        <begin position="1"/>
        <end position="22"/>
    </location>
</feature>
<dbReference type="SMART" id="SM00861">
    <property type="entry name" value="Transket_pyr"/>
    <property type="match status" value="1"/>
</dbReference>
<evidence type="ECO:0000256" key="1">
    <source>
        <dbReference type="ARBA" id="ARBA00001964"/>
    </source>
</evidence>
<accession>A0AAN8WS56</accession>
<feature type="chain" id="PRO_5043046126" evidence="6">
    <location>
        <begin position="23"/>
        <end position="936"/>
    </location>
</feature>
<dbReference type="Pfam" id="PF00676">
    <property type="entry name" value="E1_dh"/>
    <property type="match status" value="1"/>
</dbReference>
<dbReference type="Pfam" id="PF02779">
    <property type="entry name" value="Transket_pyr"/>
    <property type="match status" value="1"/>
</dbReference>
<evidence type="ECO:0000256" key="4">
    <source>
        <dbReference type="ARBA" id="ARBA00023002"/>
    </source>
</evidence>
<feature type="domain" description="Transketolase-like pyrimidine-binding" evidence="7">
    <location>
        <begin position="588"/>
        <end position="791"/>
    </location>
</feature>
<evidence type="ECO:0000256" key="3">
    <source>
        <dbReference type="ARBA" id="ARBA00022946"/>
    </source>
</evidence>
<dbReference type="Gene3D" id="3.40.50.970">
    <property type="match status" value="1"/>
</dbReference>
<dbReference type="Pfam" id="PF16870">
    <property type="entry name" value="OxoGdeHyase_C"/>
    <property type="match status" value="1"/>
</dbReference>
<dbReference type="Gene3D" id="3.40.50.11610">
    <property type="entry name" value="Multifunctional 2-oxoglutarate metabolism enzyme, C-terminal domain"/>
    <property type="match status" value="1"/>
</dbReference>
<dbReference type="InterPro" id="IPR011603">
    <property type="entry name" value="2oxoglutarate_DH_E1"/>
</dbReference>